<keyword evidence="7" id="KW-0915">Sodium</keyword>
<keyword evidence="10" id="KW-0739">Sodium transport</keyword>
<feature type="transmembrane region" description="Helical" evidence="11">
    <location>
        <begin position="267"/>
        <end position="285"/>
    </location>
</feature>
<evidence type="ECO:0000256" key="3">
    <source>
        <dbReference type="ARBA" id="ARBA00022448"/>
    </source>
</evidence>
<accession>A0A3N0I2U0</accession>
<dbReference type="GO" id="GO:0015297">
    <property type="term" value="F:antiporter activity"/>
    <property type="evidence" value="ECO:0007669"/>
    <property type="project" value="UniProtKB-KW"/>
</dbReference>
<organism evidence="13 14">
    <name type="scientific">Absicoccus porci</name>
    <dbReference type="NCBI Taxonomy" id="2486576"/>
    <lineage>
        <taxon>Bacteria</taxon>
        <taxon>Bacillati</taxon>
        <taxon>Bacillota</taxon>
        <taxon>Erysipelotrichia</taxon>
        <taxon>Erysipelotrichales</taxon>
        <taxon>Erysipelotrichaceae</taxon>
        <taxon>Absicoccus</taxon>
    </lineage>
</organism>
<comment type="subcellular location">
    <subcellularLocation>
        <location evidence="1">Membrane</location>
        <topology evidence="1">Multi-pass membrane protein</topology>
    </subcellularLocation>
</comment>
<evidence type="ECO:0000256" key="10">
    <source>
        <dbReference type="ARBA" id="ARBA00023201"/>
    </source>
</evidence>
<evidence type="ECO:0000256" key="6">
    <source>
        <dbReference type="ARBA" id="ARBA00022989"/>
    </source>
</evidence>
<evidence type="ECO:0000256" key="9">
    <source>
        <dbReference type="ARBA" id="ARBA00023136"/>
    </source>
</evidence>
<comment type="caution">
    <text evidence="13">The sequence shown here is derived from an EMBL/GenBank/DDBJ whole genome shotgun (WGS) entry which is preliminary data.</text>
</comment>
<feature type="transmembrane region" description="Helical" evidence="11">
    <location>
        <begin position="150"/>
        <end position="174"/>
    </location>
</feature>
<dbReference type="Proteomes" id="UP000276568">
    <property type="component" value="Unassembled WGS sequence"/>
</dbReference>
<dbReference type="RefSeq" id="WP_128520549.1">
    <property type="nucleotide sequence ID" value="NZ_RJQC01000002.1"/>
</dbReference>
<keyword evidence="6 11" id="KW-1133">Transmembrane helix</keyword>
<feature type="transmembrane region" description="Helical" evidence="11">
    <location>
        <begin position="87"/>
        <end position="109"/>
    </location>
</feature>
<evidence type="ECO:0000313" key="14">
    <source>
        <dbReference type="Proteomes" id="UP000276568"/>
    </source>
</evidence>
<protein>
    <submittedName>
        <fullName evidence="13">Cation:proton antiporter</fullName>
    </submittedName>
</protein>
<evidence type="ECO:0000256" key="5">
    <source>
        <dbReference type="ARBA" id="ARBA00022692"/>
    </source>
</evidence>
<sequence length="398" mass="42438">MTDYRYLLDIALILLSTKVFGLFTRCLQMPSVVGALIAGIILGPACLNLVQMSNLIESLSEIGVIILMFGAGLGTSITDLKRAGLKAFIIATIGVIVPLIVGYIIGGFYNVGPEAWLGNLFLGVILTATSVGITVETLKEMDCLATESGNAILAAAVIDDVLGIICLTLVSGMADTSVHIGMVLLKIVLFFVFAVVAGYFLHKAFEFWFEHDSRGGLQRYSITSFAFALIMAYIAEAFFGVADITGSFVAGLIISGTQQCPYVTKRIGTVSYILITPIFFASIGLKLSPIHFTGELLALTLILCIAAVLTKIVGCGLGGVICHYSKEQSIRIGCGMISRGEVALIVANKGMALHLLPQIFITPVLLSVVFSTIITPILLKIVYKHGDDDPDFNIQNAA</sequence>
<keyword evidence="14" id="KW-1185">Reference proteome</keyword>
<keyword evidence="8" id="KW-0406">Ion transport</keyword>
<proteinExistence type="inferred from homology"/>
<dbReference type="GO" id="GO:1902600">
    <property type="term" value="P:proton transmembrane transport"/>
    <property type="evidence" value="ECO:0007669"/>
    <property type="project" value="InterPro"/>
</dbReference>
<comment type="similarity">
    <text evidence="2">Belongs to the monovalent cation:proton antiporter 2 (CPA2) transporter (TC 2.A.37) family.</text>
</comment>
<evidence type="ECO:0000313" key="13">
    <source>
        <dbReference type="EMBL" id="RNM30642.1"/>
    </source>
</evidence>
<keyword evidence="9 11" id="KW-0472">Membrane</keyword>
<dbReference type="InterPro" id="IPR038770">
    <property type="entry name" value="Na+/solute_symporter_sf"/>
</dbReference>
<dbReference type="AlphaFoldDB" id="A0A3N0I2U0"/>
<feature type="transmembrane region" description="Helical" evidence="11">
    <location>
        <begin position="115"/>
        <end position="138"/>
    </location>
</feature>
<feature type="transmembrane region" description="Helical" evidence="11">
    <location>
        <begin position="297"/>
        <end position="321"/>
    </location>
</feature>
<feature type="transmembrane region" description="Helical" evidence="11">
    <location>
        <begin position="180"/>
        <end position="201"/>
    </location>
</feature>
<dbReference type="Gene3D" id="1.20.1530.20">
    <property type="match status" value="1"/>
</dbReference>
<dbReference type="GO" id="GO:0016020">
    <property type="term" value="C:membrane"/>
    <property type="evidence" value="ECO:0007669"/>
    <property type="project" value="UniProtKB-SubCell"/>
</dbReference>
<gene>
    <name evidence="13" type="ORF">EDX97_07630</name>
</gene>
<dbReference type="PANTHER" id="PTHR43562:SF3">
    <property type="entry name" value="SODIUM ION_PROTON EXCHANGER (EUROFUNG)"/>
    <property type="match status" value="1"/>
</dbReference>
<feature type="transmembrane region" description="Helical" evidence="11">
    <location>
        <begin position="62"/>
        <end position="80"/>
    </location>
</feature>
<evidence type="ECO:0000256" key="7">
    <source>
        <dbReference type="ARBA" id="ARBA00023053"/>
    </source>
</evidence>
<evidence type="ECO:0000256" key="8">
    <source>
        <dbReference type="ARBA" id="ARBA00023065"/>
    </source>
</evidence>
<evidence type="ECO:0000259" key="12">
    <source>
        <dbReference type="Pfam" id="PF00999"/>
    </source>
</evidence>
<evidence type="ECO:0000256" key="1">
    <source>
        <dbReference type="ARBA" id="ARBA00004141"/>
    </source>
</evidence>
<dbReference type="EMBL" id="RJQC01000002">
    <property type="protein sequence ID" value="RNM30642.1"/>
    <property type="molecule type" value="Genomic_DNA"/>
</dbReference>
<dbReference type="GO" id="GO:0006814">
    <property type="term" value="P:sodium ion transport"/>
    <property type="evidence" value="ECO:0007669"/>
    <property type="project" value="UniProtKB-KW"/>
</dbReference>
<feature type="transmembrane region" description="Helical" evidence="11">
    <location>
        <begin position="6"/>
        <end position="24"/>
    </location>
</feature>
<dbReference type="Pfam" id="PF00999">
    <property type="entry name" value="Na_H_Exchanger"/>
    <property type="match status" value="1"/>
</dbReference>
<dbReference type="InterPro" id="IPR006153">
    <property type="entry name" value="Cation/H_exchanger_TM"/>
</dbReference>
<evidence type="ECO:0000256" key="4">
    <source>
        <dbReference type="ARBA" id="ARBA00022449"/>
    </source>
</evidence>
<evidence type="ECO:0000256" key="11">
    <source>
        <dbReference type="SAM" id="Phobius"/>
    </source>
</evidence>
<evidence type="ECO:0000256" key="2">
    <source>
        <dbReference type="ARBA" id="ARBA00005551"/>
    </source>
</evidence>
<feature type="transmembrane region" description="Helical" evidence="11">
    <location>
        <begin position="31"/>
        <end position="50"/>
    </location>
</feature>
<feature type="domain" description="Cation/H+ exchanger transmembrane" evidence="12">
    <location>
        <begin position="16"/>
        <end position="382"/>
    </location>
</feature>
<dbReference type="OrthoDB" id="9793589at2"/>
<keyword evidence="5 11" id="KW-0812">Transmembrane</keyword>
<keyword evidence="3" id="KW-0813">Transport</keyword>
<feature type="transmembrane region" description="Helical" evidence="11">
    <location>
        <begin position="359"/>
        <end position="379"/>
    </location>
</feature>
<dbReference type="PANTHER" id="PTHR43562">
    <property type="entry name" value="NAPA-TYPE SODIUM/HYDROGEN ANTIPORTER"/>
    <property type="match status" value="1"/>
</dbReference>
<name>A0A3N0I2U0_9FIRM</name>
<reference evidence="13 14" key="1">
    <citation type="submission" date="2018-11" db="EMBL/GenBank/DDBJ databases">
        <title>Clostridium sp. nov., a member of the family Erysipelotrichaceae isolated from pig faeces.</title>
        <authorList>
            <person name="Chang Y.-H."/>
        </authorList>
    </citation>
    <scope>NUCLEOTIDE SEQUENCE [LARGE SCALE GENOMIC DNA]</scope>
    <source>
        <strain evidence="13 14">YH-panp20</strain>
    </source>
</reference>
<keyword evidence="4" id="KW-0050">Antiport</keyword>
<feature type="transmembrane region" description="Helical" evidence="11">
    <location>
        <begin position="222"/>
        <end position="255"/>
    </location>
</feature>